<proteinExistence type="predicted"/>
<protein>
    <submittedName>
        <fullName evidence="2">Uncharacterized protein</fullName>
    </submittedName>
</protein>
<reference evidence="2" key="1">
    <citation type="submission" date="2022-11" db="UniProtKB">
        <authorList>
            <consortium name="WormBaseParasite"/>
        </authorList>
    </citation>
    <scope>IDENTIFICATION</scope>
</reference>
<accession>A0A915KT17</accession>
<evidence type="ECO:0000313" key="2">
    <source>
        <dbReference type="WBParaSite" id="nRc.2.0.1.t40773-RA"/>
    </source>
</evidence>
<sequence>MLKKHFVVSSLKRKLPIGDLIIIHFENLPLYNLTVPSAPDDAKIVPYSSSMRNITFIMMNKKLPRRILPLEYATKFSSLLAKASCIFSSAWFRTPHRYKWLIYINYKKDTENTVSSRFAIGLKAQNFSARSAETM</sequence>
<name>A0A915KT17_ROMCU</name>
<evidence type="ECO:0000313" key="1">
    <source>
        <dbReference type="Proteomes" id="UP000887565"/>
    </source>
</evidence>
<dbReference type="Proteomes" id="UP000887565">
    <property type="component" value="Unplaced"/>
</dbReference>
<dbReference type="AlphaFoldDB" id="A0A915KT17"/>
<dbReference type="WBParaSite" id="nRc.2.0.1.t40773-RA">
    <property type="protein sequence ID" value="nRc.2.0.1.t40773-RA"/>
    <property type="gene ID" value="nRc.2.0.1.g40773"/>
</dbReference>
<keyword evidence="1" id="KW-1185">Reference proteome</keyword>
<organism evidence="1 2">
    <name type="scientific">Romanomermis culicivorax</name>
    <name type="common">Nematode worm</name>
    <dbReference type="NCBI Taxonomy" id="13658"/>
    <lineage>
        <taxon>Eukaryota</taxon>
        <taxon>Metazoa</taxon>
        <taxon>Ecdysozoa</taxon>
        <taxon>Nematoda</taxon>
        <taxon>Enoplea</taxon>
        <taxon>Dorylaimia</taxon>
        <taxon>Mermithida</taxon>
        <taxon>Mermithoidea</taxon>
        <taxon>Mermithidae</taxon>
        <taxon>Romanomermis</taxon>
    </lineage>
</organism>